<dbReference type="GO" id="GO:0006094">
    <property type="term" value="P:gluconeogenesis"/>
    <property type="evidence" value="ECO:0007669"/>
    <property type="project" value="UniProtKB-UniRule"/>
</dbReference>
<dbReference type="FunFam" id="3.40.449.10:FF:000005">
    <property type="entry name" value="Phosphoenolpyruvate carboxykinase [GTP]"/>
    <property type="match status" value="1"/>
</dbReference>
<dbReference type="InterPro" id="IPR008209">
    <property type="entry name" value="PEP_carboxykinase_GTP"/>
</dbReference>
<dbReference type="GO" id="GO:0071333">
    <property type="term" value="P:cellular response to glucose stimulus"/>
    <property type="evidence" value="ECO:0007669"/>
    <property type="project" value="TreeGrafter"/>
</dbReference>
<dbReference type="KEGG" id="gbi:PG2T_12485"/>
<keyword evidence="15" id="KW-1185">Reference proteome</keyword>
<dbReference type="InterPro" id="IPR008210">
    <property type="entry name" value="PEP_carboxykinase_N"/>
</dbReference>
<keyword evidence="11" id="KW-0963">Cytoplasm</keyword>
<comment type="catalytic activity">
    <reaction evidence="11">
        <text>oxaloacetate + GTP = phosphoenolpyruvate + GDP + CO2</text>
        <dbReference type="Rhea" id="RHEA:10388"/>
        <dbReference type="ChEBI" id="CHEBI:16452"/>
        <dbReference type="ChEBI" id="CHEBI:16526"/>
        <dbReference type="ChEBI" id="CHEBI:37565"/>
        <dbReference type="ChEBI" id="CHEBI:58189"/>
        <dbReference type="ChEBI" id="CHEBI:58702"/>
        <dbReference type="EC" id="4.1.1.32"/>
    </reaction>
</comment>
<dbReference type="Gene3D" id="3.40.449.10">
    <property type="entry name" value="Phosphoenolpyruvate Carboxykinase, domain 1"/>
    <property type="match status" value="1"/>
</dbReference>
<dbReference type="InterPro" id="IPR035077">
    <property type="entry name" value="PEP_carboxykinase_GTP_C"/>
</dbReference>
<accession>A0A1B1YVS2</accession>
<dbReference type="PANTHER" id="PTHR11561">
    <property type="entry name" value="PHOSPHOENOLPYRUVATE CARBOXYKINASE"/>
    <property type="match status" value="1"/>
</dbReference>
<evidence type="ECO:0000256" key="1">
    <source>
        <dbReference type="ARBA" id="ARBA00004742"/>
    </source>
</evidence>
<dbReference type="GO" id="GO:0005525">
    <property type="term" value="F:GTP binding"/>
    <property type="evidence" value="ECO:0007669"/>
    <property type="project" value="UniProtKB-UniRule"/>
</dbReference>
<gene>
    <name evidence="11" type="primary">pckG</name>
    <name evidence="14" type="ORF">PG2T_12485</name>
</gene>
<feature type="binding site" evidence="11">
    <location>
        <begin position="197"/>
        <end position="199"/>
    </location>
    <ligand>
        <name>substrate</name>
    </ligand>
</feature>
<evidence type="ECO:0000313" key="14">
    <source>
        <dbReference type="EMBL" id="ANX04905.1"/>
    </source>
</evidence>
<dbReference type="InterPro" id="IPR013035">
    <property type="entry name" value="PEP_carboxykinase_C"/>
</dbReference>
<evidence type="ECO:0000256" key="5">
    <source>
        <dbReference type="ARBA" id="ARBA00022723"/>
    </source>
</evidence>
<dbReference type="RefSeq" id="WP_068806045.1">
    <property type="nucleotide sequence ID" value="NZ_CP014671.1"/>
</dbReference>
<comment type="subcellular location">
    <subcellularLocation>
        <location evidence="11">Cytoplasm</location>
    </subcellularLocation>
</comment>
<evidence type="ECO:0000256" key="6">
    <source>
        <dbReference type="ARBA" id="ARBA00022741"/>
    </source>
</evidence>
<keyword evidence="14" id="KW-0808">Transferase</keyword>
<keyword evidence="10 11" id="KW-0456">Lyase</keyword>
<dbReference type="InterPro" id="IPR035078">
    <property type="entry name" value="PEP_carboxykinase_GTP_N"/>
</dbReference>
<comment type="function">
    <text evidence="11">Catalyzes the conversion of oxaloacetate (OAA) to phosphoenolpyruvate (PEP), the rate-limiting step in the metabolic pathway that produces glucose from lactate and other precursors derived from the citric acid cycle.</text>
</comment>
<dbReference type="Pfam" id="PF00821">
    <property type="entry name" value="PEPCK_GTP"/>
    <property type="match status" value="1"/>
</dbReference>
<feature type="binding site" evidence="11">
    <location>
        <begin position="249"/>
        <end position="254"/>
    </location>
    <ligand>
        <name>GTP</name>
        <dbReference type="ChEBI" id="CHEBI:37565"/>
    </ligand>
</feature>
<feature type="binding site" evidence="11">
    <location>
        <position position="206"/>
    </location>
    <ligand>
        <name>Mn(2+)</name>
        <dbReference type="ChEBI" id="CHEBI:29035"/>
    </ligand>
</feature>
<dbReference type="GO" id="GO:0030145">
    <property type="term" value="F:manganese ion binding"/>
    <property type="evidence" value="ECO:0007669"/>
    <property type="project" value="UniProtKB-UniRule"/>
</dbReference>
<keyword evidence="6 11" id="KW-0547">Nucleotide-binding</keyword>
<comment type="subunit">
    <text evidence="3 11">Monomer.</text>
</comment>
<evidence type="ECO:0000256" key="9">
    <source>
        <dbReference type="ARBA" id="ARBA00023211"/>
    </source>
</evidence>
<dbReference type="OrthoDB" id="9758871at2"/>
<feature type="binding site" evidence="11">
    <location>
        <position position="69"/>
    </location>
    <ligand>
        <name>substrate</name>
    </ligand>
</feature>
<dbReference type="UniPathway" id="UPA00138"/>
<feature type="binding site" evidence="11">
    <location>
        <position position="364"/>
    </location>
    <ligand>
        <name>GTP</name>
        <dbReference type="ChEBI" id="CHEBI:37565"/>
    </ligand>
</feature>
<comment type="similarity">
    <text evidence="2 11">Belongs to the phosphoenolpyruvate carboxykinase [GTP] family.</text>
</comment>
<dbReference type="GO" id="GO:0019543">
    <property type="term" value="P:propionate catabolic process"/>
    <property type="evidence" value="ECO:0007669"/>
    <property type="project" value="TreeGrafter"/>
</dbReference>
<dbReference type="Proteomes" id="UP000092952">
    <property type="component" value="Chromosome"/>
</dbReference>
<dbReference type="SUPFAM" id="SSF53795">
    <property type="entry name" value="PEP carboxykinase-like"/>
    <property type="match status" value="1"/>
</dbReference>
<dbReference type="GO" id="GO:0004613">
    <property type="term" value="F:phosphoenolpyruvate carboxykinase (GTP) activity"/>
    <property type="evidence" value="ECO:0007669"/>
    <property type="project" value="UniProtKB-UniRule"/>
</dbReference>
<dbReference type="SUPFAM" id="SSF68923">
    <property type="entry name" value="PEP carboxykinase N-terminal domain"/>
    <property type="match status" value="1"/>
</dbReference>
<evidence type="ECO:0000313" key="15">
    <source>
        <dbReference type="Proteomes" id="UP000092952"/>
    </source>
</evidence>
<keyword evidence="5 11" id="KW-0479">Metal-binding</keyword>
<feature type="binding site" evidence="11">
    <location>
        <position position="248"/>
    </location>
    <ligand>
        <name>substrate</name>
    </ligand>
</feature>
<evidence type="ECO:0000256" key="3">
    <source>
        <dbReference type="ARBA" id="ARBA00011245"/>
    </source>
</evidence>
<dbReference type="GO" id="GO:0046327">
    <property type="term" value="P:glycerol biosynthetic process from pyruvate"/>
    <property type="evidence" value="ECO:0007669"/>
    <property type="project" value="TreeGrafter"/>
</dbReference>
<dbReference type="GO" id="GO:0006107">
    <property type="term" value="P:oxaloacetate metabolic process"/>
    <property type="evidence" value="ECO:0007669"/>
    <property type="project" value="TreeGrafter"/>
</dbReference>
<feature type="binding site" evidence="11">
    <location>
        <begin position="488"/>
        <end position="491"/>
    </location>
    <ligand>
        <name>GTP</name>
        <dbReference type="ChEBI" id="CHEBI:37565"/>
    </ligand>
</feature>
<dbReference type="GO" id="GO:0033993">
    <property type="term" value="P:response to lipid"/>
    <property type="evidence" value="ECO:0007669"/>
    <property type="project" value="TreeGrafter"/>
</dbReference>
<keyword evidence="9 11" id="KW-0464">Manganese</keyword>
<evidence type="ECO:0000256" key="8">
    <source>
        <dbReference type="ARBA" id="ARBA00023134"/>
    </source>
</evidence>
<evidence type="ECO:0000256" key="2">
    <source>
        <dbReference type="ARBA" id="ARBA00005796"/>
    </source>
</evidence>
<dbReference type="GO" id="GO:0016301">
    <property type="term" value="F:kinase activity"/>
    <property type="evidence" value="ECO:0007669"/>
    <property type="project" value="UniProtKB-KW"/>
</dbReference>
<reference evidence="15" key="1">
    <citation type="submission" date="2016-03" db="EMBL/GenBank/DDBJ databases">
        <title>Complete genome sequence of Solimmundus cernigliae, representing a novel lineage of polycyclic aromatic hydrocarbon degraders within the Gammaproteobacteria.</title>
        <authorList>
            <person name="Singleton D.R."/>
            <person name="Dickey A.N."/>
            <person name="Scholl E.H."/>
            <person name="Wright F.A."/>
            <person name="Aitken M.D."/>
        </authorList>
    </citation>
    <scope>NUCLEOTIDE SEQUENCE [LARGE SCALE GENOMIC DNA]</scope>
    <source>
        <strain evidence="15">TR3.2</strain>
    </source>
</reference>
<dbReference type="AlphaFoldDB" id="A0A1B1YVS2"/>
<dbReference type="InParanoid" id="A0A1B1YVS2"/>
<dbReference type="GO" id="GO:0042594">
    <property type="term" value="P:response to starvation"/>
    <property type="evidence" value="ECO:0007669"/>
    <property type="project" value="TreeGrafter"/>
</dbReference>
<protein>
    <recommendedName>
        <fullName evidence="11">Phosphoenolpyruvate carboxykinase [GTP]</fullName>
        <shortName evidence="11">PEP carboxykinase</shortName>
        <shortName evidence="11">PEPCK</shortName>
        <ecNumber evidence="11">4.1.1.32</ecNumber>
    </recommendedName>
    <alternativeName>
        <fullName evidence="11">GTP-dependent phosphoenolpyruvate carboxykinase</fullName>
        <shortName evidence="11">GTP-PEPCK</shortName>
    </alternativeName>
</protein>
<feature type="domain" description="Phosphoenolpyruvate carboxykinase GTP-utilising N-terminal" evidence="13">
    <location>
        <begin position="9"/>
        <end position="218"/>
    </location>
</feature>
<comment type="cofactor">
    <cofactor evidence="11">
        <name>Mn(2+)</name>
        <dbReference type="ChEBI" id="CHEBI:29035"/>
    </cofactor>
    <text evidence="11">Binds 1 Mn(2+) ion per subunit.</text>
</comment>
<dbReference type="EMBL" id="CP014671">
    <property type="protein sequence ID" value="ANX04905.1"/>
    <property type="molecule type" value="Genomic_DNA"/>
</dbReference>
<comment type="pathway">
    <text evidence="1 11">Carbohydrate biosynthesis; gluconeogenesis.</text>
</comment>
<feature type="binding site" evidence="11">
    <location>
        <position position="275"/>
    </location>
    <ligand>
        <name>Mn(2+)</name>
        <dbReference type="ChEBI" id="CHEBI:29035"/>
    </ligand>
</feature>
<evidence type="ECO:0000256" key="7">
    <source>
        <dbReference type="ARBA" id="ARBA00022793"/>
    </source>
</evidence>
<dbReference type="STRING" id="1810504.PG2T_12485"/>
<keyword evidence="7 11" id="KW-0210">Decarboxylase</keyword>
<dbReference type="InterPro" id="IPR018091">
    <property type="entry name" value="PEP_carboxykin_GTP_CS"/>
</dbReference>
<evidence type="ECO:0000256" key="10">
    <source>
        <dbReference type="ARBA" id="ARBA00023239"/>
    </source>
</evidence>
<dbReference type="NCBIfam" id="NF003253">
    <property type="entry name" value="PRK04210.1"/>
    <property type="match status" value="1"/>
</dbReference>
<keyword evidence="14" id="KW-0418">Kinase</keyword>
<proteinExistence type="inferred from homology"/>
<keyword evidence="4 11" id="KW-0312">Gluconeogenesis</keyword>
<dbReference type="PIRSF" id="PIRSF001348">
    <property type="entry name" value="PEP_carboxykinase_GTP"/>
    <property type="match status" value="1"/>
</dbReference>
<dbReference type="PROSITE" id="PS00505">
    <property type="entry name" value="PEPCK_GTP"/>
    <property type="match status" value="1"/>
</dbReference>
<dbReference type="Gene3D" id="2.170.8.10">
    <property type="entry name" value="Phosphoenolpyruvate Carboxykinase, domain 2"/>
    <property type="match status" value="1"/>
</dbReference>
<evidence type="ECO:0000259" key="12">
    <source>
        <dbReference type="Pfam" id="PF00821"/>
    </source>
</evidence>
<feature type="domain" description="Phosphoenolpyruvate carboxykinase C-terminal P-loop" evidence="12">
    <location>
        <begin position="222"/>
        <end position="575"/>
    </location>
</feature>
<feature type="binding site" evidence="11">
    <location>
        <position position="226"/>
    </location>
    <ligand>
        <name>Mn(2+)</name>
        <dbReference type="ChEBI" id="CHEBI:29035"/>
    </ligand>
</feature>
<dbReference type="HAMAP" id="MF_00452">
    <property type="entry name" value="PEPCK_GTP"/>
    <property type="match status" value="1"/>
</dbReference>
<feature type="binding site" evidence="11">
    <location>
        <begin position="362"/>
        <end position="364"/>
    </location>
    <ligand>
        <name>substrate</name>
    </ligand>
</feature>
<dbReference type="Gene3D" id="3.90.228.20">
    <property type="match status" value="1"/>
</dbReference>
<evidence type="ECO:0000256" key="11">
    <source>
        <dbReference type="HAMAP-Rule" id="MF_00452"/>
    </source>
</evidence>
<organism evidence="14 15">
    <name type="scientific">Immundisolibacter cernigliae</name>
    <dbReference type="NCBI Taxonomy" id="1810504"/>
    <lineage>
        <taxon>Bacteria</taxon>
        <taxon>Pseudomonadati</taxon>
        <taxon>Pseudomonadota</taxon>
        <taxon>Gammaproteobacteria</taxon>
        <taxon>Immundisolibacterales</taxon>
        <taxon>Immundisolibacteraceae</taxon>
        <taxon>Immundisolibacter</taxon>
    </lineage>
</organism>
<evidence type="ECO:0000256" key="4">
    <source>
        <dbReference type="ARBA" id="ARBA00022432"/>
    </source>
</evidence>
<dbReference type="Pfam" id="PF17297">
    <property type="entry name" value="PEPCK_N"/>
    <property type="match status" value="1"/>
</dbReference>
<evidence type="ECO:0000259" key="13">
    <source>
        <dbReference type="Pfam" id="PF17297"/>
    </source>
</evidence>
<dbReference type="CDD" id="cd00819">
    <property type="entry name" value="PEPCK_GTP"/>
    <property type="match status" value="1"/>
</dbReference>
<name>A0A1B1YVS2_9GAMM</name>
<feature type="binding site" evidence="11">
    <location>
        <position position="395"/>
    </location>
    <ligand>
        <name>GTP</name>
        <dbReference type="ChEBI" id="CHEBI:37565"/>
    </ligand>
</feature>
<dbReference type="PANTHER" id="PTHR11561:SF0">
    <property type="entry name" value="PHOSPHOENOLPYRUVATE CARBOXYKINASE [GTP]-RELATED"/>
    <property type="match status" value="1"/>
</dbReference>
<keyword evidence="8 11" id="KW-0342">GTP-binding</keyword>
<dbReference type="EC" id="4.1.1.32" evidence="11"/>
<sequence length="584" mass="64805">MTSNQALADWVREVAALTQPEKIHWCDGSQAEYDALIADMLQSGTLIELDPETRPRSYLHRSDPSDVARTEHLTFVCTPERDDAGPNNQWLSPADAHARMDALFAGAMRGRTLYVVPYCMGPIDSPLARCGVEITDSPYVAASMRIMTRMGAPALRRIEREGSFVRGLHSLGDLHPERRFIMHFPHELSIQSIGSGYGGNALLGKKCHALRIASYQARQEGWLAEHMLIMGIEDPQGRLHYIAAAFPSACGKTNMAMLIPPQEYQGWKVKTIGDDIAWLHVGEDGRLWAINPEAGFFGVAPGTSRHTNANAVDMLQHDTIFTNVALTEDGRPWWEGLSDETPAYDWQGRPYDPANGPAAHPNSRFTVAARQCASWSDAAERPSGVPITAIIFGGRRASLAPLVLEAKNWQHGVLLGASMASETTAAATGQVGVVRRDPMAMQPFCGYHFGDYWAHWLATGARLSQAPGIYQVNWFRRDAERRFLWPGYGENLRVLKWIIERCQGSIDAQETPVGNLPLHGDIDLTGLDVSHEHMRQLTHIEPQDWLSEMDEVASFLHGYGPRVPQALHEERERVSQGLRQQASG</sequence>
<keyword evidence="14" id="KW-0670">Pyruvate</keyword>
<feature type="active site" evidence="11">
    <location>
        <position position="250"/>
    </location>
</feature>
<dbReference type="GO" id="GO:0005829">
    <property type="term" value="C:cytosol"/>
    <property type="evidence" value="ECO:0007669"/>
    <property type="project" value="TreeGrafter"/>
</dbReference>